<comment type="similarity">
    <text evidence="2">Belongs to the RmuC family.</text>
</comment>
<sequence length="378" mass="40944">MVEMAWMVAAGLGLAALVVAVLALLRGRGDTTGAAIEAMAAAQAQLTGRLAQLAESQAAAQSQLADRLQGQERSLAKTVEERLAEMAKRLDDGVQQASHRQATSLHELRERLAVIDAAQKNITELSAQVVSLQDILSNKQARGAFGEIQLNDIVTAMLPPSAYRFQAALGDGRRVDCLLDLPNPPGSIAIDAKFPLESFHLLRNAKDDAERTLAGRAFATAILKHVRDIAEKYIVPGQTAESALMFLPSEAIYAELHANFPDVVEKSFRAKVWIVSPTTLMATLNTVRAVLKDARMREQAGLIQKEVRMLLDDIGRLDDRVAALDKHFGQASEDIRQIRISTEKVAKRADRIETVQLGEDADGPAAEVAPPAPKLLDS</sequence>
<evidence type="ECO:0000256" key="2">
    <source>
        <dbReference type="ARBA" id="ARBA00009840"/>
    </source>
</evidence>
<dbReference type="PANTHER" id="PTHR30563">
    <property type="entry name" value="DNA RECOMBINATION PROTEIN RMUC"/>
    <property type="match status" value="1"/>
</dbReference>
<evidence type="ECO:0000313" key="7">
    <source>
        <dbReference type="EMBL" id="OAN45790.1"/>
    </source>
</evidence>
<proteinExistence type="inferred from homology"/>
<keyword evidence="5" id="KW-0233">DNA recombination</keyword>
<evidence type="ECO:0000256" key="6">
    <source>
        <dbReference type="SAM" id="MobiDB-lite"/>
    </source>
</evidence>
<dbReference type="PANTHER" id="PTHR30563:SF0">
    <property type="entry name" value="DNA RECOMBINATION PROTEIN RMUC"/>
    <property type="match status" value="1"/>
</dbReference>
<evidence type="ECO:0000256" key="1">
    <source>
        <dbReference type="ARBA" id="ARBA00003416"/>
    </source>
</evidence>
<keyword evidence="8" id="KW-1185">Reference proteome</keyword>
<dbReference type="EMBL" id="LWQU01000181">
    <property type="protein sequence ID" value="OAN45790.1"/>
    <property type="molecule type" value="Genomic_DNA"/>
</dbReference>
<dbReference type="AlphaFoldDB" id="A0A178MAI8"/>
<reference evidence="7 8" key="1">
    <citation type="submission" date="2016-04" db="EMBL/GenBank/DDBJ databases">
        <title>Draft genome sequence of freshwater magnetotactic bacteria Magnetospirillum marisnigri SP-1 and Magnetospirillum moscoviense BB-1.</title>
        <authorList>
            <person name="Koziaeva V."/>
            <person name="Dziuba M.V."/>
            <person name="Ivanov T.M."/>
            <person name="Kuznetsov B."/>
            <person name="Grouzdev D.S."/>
        </authorList>
    </citation>
    <scope>NUCLEOTIDE SEQUENCE [LARGE SCALE GENOMIC DNA]</scope>
    <source>
        <strain evidence="7 8">BB-1</strain>
    </source>
</reference>
<dbReference type="InterPro" id="IPR003798">
    <property type="entry name" value="DNA_recombination_RmuC"/>
</dbReference>
<accession>A0A178MAI8</accession>
<gene>
    <name evidence="7" type="ORF">A6A05_16750</name>
</gene>
<comment type="function">
    <text evidence="1">Involved in DNA recombination.</text>
</comment>
<evidence type="ECO:0000256" key="4">
    <source>
        <dbReference type="ARBA" id="ARBA00023054"/>
    </source>
</evidence>
<protein>
    <recommendedName>
        <fullName evidence="3">DNA recombination protein RmuC homolog</fullName>
    </recommendedName>
</protein>
<organism evidence="7 8">
    <name type="scientific">Magnetospirillum moscoviense</name>
    <dbReference type="NCBI Taxonomy" id="1437059"/>
    <lineage>
        <taxon>Bacteria</taxon>
        <taxon>Pseudomonadati</taxon>
        <taxon>Pseudomonadota</taxon>
        <taxon>Alphaproteobacteria</taxon>
        <taxon>Rhodospirillales</taxon>
        <taxon>Rhodospirillaceae</taxon>
        <taxon>Magnetospirillum</taxon>
    </lineage>
</organism>
<evidence type="ECO:0000313" key="8">
    <source>
        <dbReference type="Proteomes" id="UP000078543"/>
    </source>
</evidence>
<evidence type="ECO:0000256" key="3">
    <source>
        <dbReference type="ARBA" id="ARBA00021840"/>
    </source>
</evidence>
<dbReference type="STRING" id="1437059.A6A05_16750"/>
<name>A0A178MAI8_9PROT</name>
<evidence type="ECO:0000256" key="5">
    <source>
        <dbReference type="ARBA" id="ARBA00023172"/>
    </source>
</evidence>
<keyword evidence="4" id="KW-0175">Coiled coil</keyword>
<dbReference type="OrthoDB" id="370725at2"/>
<dbReference type="RefSeq" id="WP_068504027.1">
    <property type="nucleotide sequence ID" value="NZ_LWQU01000181.1"/>
</dbReference>
<dbReference type="GO" id="GO:0006310">
    <property type="term" value="P:DNA recombination"/>
    <property type="evidence" value="ECO:0007669"/>
    <property type="project" value="UniProtKB-KW"/>
</dbReference>
<dbReference type="Proteomes" id="UP000078543">
    <property type="component" value="Unassembled WGS sequence"/>
</dbReference>
<feature type="region of interest" description="Disordered" evidence="6">
    <location>
        <begin position="356"/>
        <end position="378"/>
    </location>
</feature>
<comment type="caution">
    <text evidence="7">The sequence shown here is derived from an EMBL/GenBank/DDBJ whole genome shotgun (WGS) entry which is preliminary data.</text>
</comment>
<dbReference type="Pfam" id="PF02646">
    <property type="entry name" value="RmuC"/>
    <property type="match status" value="1"/>
</dbReference>